<accession>A0A816KIK7</accession>
<sequence>MQLRAITKFRSHYFLFTVIFNAWSNNNICNIKDGKDEGIYL</sequence>
<dbReference type="EMBL" id="HG994366">
    <property type="protein sequence ID" value="CAF1919417.1"/>
    <property type="molecule type" value="Genomic_DNA"/>
</dbReference>
<organism evidence="1">
    <name type="scientific">Brassica napus</name>
    <name type="common">Rape</name>
    <dbReference type="NCBI Taxonomy" id="3708"/>
    <lineage>
        <taxon>Eukaryota</taxon>
        <taxon>Viridiplantae</taxon>
        <taxon>Streptophyta</taxon>
        <taxon>Embryophyta</taxon>
        <taxon>Tracheophyta</taxon>
        <taxon>Spermatophyta</taxon>
        <taxon>Magnoliopsida</taxon>
        <taxon>eudicotyledons</taxon>
        <taxon>Gunneridae</taxon>
        <taxon>Pentapetalae</taxon>
        <taxon>rosids</taxon>
        <taxon>malvids</taxon>
        <taxon>Brassicales</taxon>
        <taxon>Brassicaceae</taxon>
        <taxon>Brassiceae</taxon>
        <taxon>Brassica</taxon>
    </lineage>
</organism>
<name>A0A816KIK7_BRANA</name>
<proteinExistence type="predicted"/>
<reference evidence="1" key="1">
    <citation type="submission" date="2021-01" db="EMBL/GenBank/DDBJ databases">
        <authorList>
            <consortium name="Genoscope - CEA"/>
            <person name="William W."/>
        </authorList>
    </citation>
    <scope>NUCLEOTIDE SEQUENCE</scope>
</reference>
<evidence type="ECO:0000313" key="1">
    <source>
        <dbReference type="EMBL" id="CAF1919417.1"/>
    </source>
</evidence>
<dbReference type="Proteomes" id="UP001295469">
    <property type="component" value="Chromosome C02"/>
</dbReference>
<dbReference type="AlphaFoldDB" id="A0A816KIK7"/>
<gene>
    <name evidence="1" type="ORF">DARMORV10_C02P47010.1</name>
</gene>
<protein>
    <submittedName>
        <fullName evidence="1">(rape) hypothetical protein</fullName>
    </submittedName>
</protein>